<feature type="transmembrane region" description="Helical" evidence="1">
    <location>
        <begin position="36"/>
        <end position="55"/>
    </location>
</feature>
<dbReference type="EMBL" id="JAENHP010000024">
    <property type="protein sequence ID" value="MBM2622143.1"/>
    <property type="molecule type" value="Genomic_DNA"/>
</dbReference>
<protein>
    <submittedName>
        <fullName evidence="2">Uncharacterized protein</fullName>
    </submittedName>
</protein>
<feature type="transmembrane region" description="Helical" evidence="1">
    <location>
        <begin position="12"/>
        <end position="30"/>
    </location>
</feature>
<gene>
    <name evidence="2" type="ORF">JIG36_42235</name>
</gene>
<reference evidence="2 3" key="1">
    <citation type="submission" date="2021-01" db="EMBL/GenBank/DDBJ databases">
        <title>Actinoplanes sp. nov. LDG1-06 isolated from lichen.</title>
        <authorList>
            <person name="Saeng-In P."/>
            <person name="Phongsopitanun W."/>
            <person name="Kanchanasin P."/>
            <person name="Yuki M."/>
            <person name="Kudo T."/>
            <person name="Ohkuma M."/>
            <person name="Tanasupawat S."/>
        </authorList>
    </citation>
    <scope>NUCLEOTIDE SEQUENCE [LARGE SCALE GENOMIC DNA]</scope>
    <source>
        <strain evidence="2 3">LDG1-06</strain>
    </source>
</reference>
<dbReference type="RefSeq" id="WP_203382504.1">
    <property type="nucleotide sequence ID" value="NZ_JAENHP010000024.1"/>
</dbReference>
<evidence type="ECO:0000313" key="2">
    <source>
        <dbReference type="EMBL" id="MBM2622143.1"/>
    </source>
</evidence>
<evidence type="ECO:0000256" key="1">
    <source>
        <dbReference type="SAM" id="Phobius"/>
    </source>
</evidence>
<keyword evidence="1" id="KW-0812">Transmembrane</keyword>
<name>A0ABS2AQW4_9ACTN</name>
<comment type="caution">
    <text evidence="2">The sequence shown here is derived from an EMBL/GenBank/DDBJ whole genome shotgun (WGS) entry which is preliminary data.</text>
</comment>
<accession>A0ABS2AQW4</accession>
<evidence type="ECO:0000313" key="3">
    <source>
        <dbReference type="Proteomes" id="UP000632138"/>
    </source>
</evidence>
<keyword evidence="3" id="KW-1185">Reference proteome</keyword>
<dbReference type="Proteomes" id="UP000632138">
    <property type="component" value="Unassembled WGS sequence"/>
</dbReference>
<proteinExistence type="predicted"/>
<keyword evidence="1" id="KW-0472">Membrane</keyword>
<keyword evidence="1" id="KW-1133">Transmembrane helix</keyword>
<organism evidence="2 3">
    <name type="scientific">Paractinoplanes ovalisporus</name>
    <dbReference type="NCBI Taxonomy" id="2810368"/>
    <lineage>
        <taxon>Bacteria</taxon>
        <taxon>Bacillati</taxon>
        <taxon>Actinomycetota</taxon>
        <taxon>Actinomycetes</taxon>
        <taxon>Micromonosporales</taxon>
        <taxon>Micromonosporaceae</taxon>
        <taxon>Paractinoplanes</taxon>
    </lineage>
</organism>
<sequence length="70" mass="7347">MNCRRHGRKPTLALWMLVALADLAILTAAAGVLVMLTILATVAVLAGGVVAARSLSRRSEPAEAPARRRA</sequence>